<protein>
    <recommendedName>
        <fullName evidence="5">Protein-S-isoprenylcysteine O-methyltransferase</fullName>
        <ecNumber evidence="5">2.1.1.100</ecNumber>
    </recommendedName>
</protein>
<dbReference type="OrthoDB" id="422086at2759"/>
<dbReference type="GO" id="GO:0032259">
    <property type="term" value="P:methylation"/>
    <property type="evidence" value="ECO:0007669"/>
    <property type="project" value="UniProtKB-KW"/>
</dbReference>
<keyword evidence="7" id="KW-1185">Reference proteome</keyword>
<keyword evidence="5" id="KW-0256">Endoplasmic reticulum</keyword>
<dbReference type="PANTHER" id="PTHR12714">
    <property type="entry name" value="PROTEIN-S ISOPRENYLCYSTEINE O-METHYLTRANSFERASE"/>
    <property type="match status" value="1"/>
</dbReference>
<keyword evidence="3 5" id="KW-1133">Transmembrane helix</keyword>
<dbReference type="InterPro" id="IPR007269">
    <property type="entry name" value="ICMT_MeTrfase"/>
</dbReference>
<accession>A0A6A4H6H6</accession>
<evidence type="ECO:0000313" key="6">
    <source>
        <dbReference type="EMBL" id="KAE9393320.1"/>
    </source>
</evidence>
<feature type="transmembrane region" description="Helical" evidence="5">
    <location>
        <begin position="45"/>
        <end position="72"/>
    </location>
</feature>
<dbReference type="Proteomes" id="UP000799118">
    <property type="component" value="Unassembled WGS sequence"/>
</dbReference>
<dbReference type="EC" id="2.1.1.100" evidence="5"/>
<keyword evidence="5" id="KW-0949">S-adenosyl-L-methionine</keyword>
<reference evidence="6" key="1">
    <citation type="journal article" date="2019" name="Environ. Microbiol.">
        <title>Fungal ecological strategies reflected in gene transcription - a case study of two litter decomposers.</title>
        <authorList>
            <person name="Barbi F."/>
            <person name="Kohler A."/>
            <person name="Barry K."/>
            <person name="Baskaran P."/>
            <person name="Daum C."/>
            <person name="Fauchery L."/>
            <person name="Ihrmark K."/>
            <person name="Kuo A."/>
            <person name="LaButti K."/>
            <person name="Lipzen A."/>
            <person name="Morin E."/>
            <person name="Grigoriev I.V."/>
            <person name="Henrissat B."/>
            <person name="Lindahl B."/>
            <person name="Martin F."/>
        </authorList>
    </citation>
    <scope>NUCLEOTIDE SEQUENCE</scope>
    <source>
        <strain evidence="6">JB14</strain>
    </source>
</reference>
<evidence type="ECO:0000256" key="1">
    <source>
        <dbReference type="ARBA" id="ARBA00004141"/>
    </source>
</evidence>
<dbReference type="AlphaFoldDB" id="A0A6A4H6H6"/>
<dbReference type="Pfam" id="PF04140">
    <property type="entry name" value="ICMT"/>
    <property type="match status" value="1"/>
</dbReference>
<comment type="catalytic activity">
    <reaction evidence="5">
        <text>[protein]-C-terminal S-[(2E,6E)-farnesyl]-L-cysteine + S-adenosyl-L-methionine = [protein]-C-terminal S-[(2E,6E)-farnesyl]-L-cysteine methyl ester + S-adenosyl-L-homocysteine</text>
        <dbReference type="Rhea" id="RHEA:21672"/>
        <dbReference type="Rhea" id="RHEA-COMP:12125"/>
        <dbReference type="Rhea" id="RHEA-COMP:12126"/>
        <dbReference type="ChEBI" id="CHEBI:57856"/>
        <dbReference type="ChEBI" id="CHEBI:59789"/>
        <dbReference type="ChEBI" id="CHEBI:90510"/>
        <dbReference type="ChEBI" id="CHEBI:90511"/>
        <dbReference type="EC" id="2.1.1.100"/>
    </reaction>
</comment>
<proteinExistence type="inferred from homology"/>
<dbReference type="Gene3D" id="1.20.120.1630">
    <property type="match status" value="1"/>
</dbReference>
<comment type="similarity">
    <text evidence="5">Belongs to the class VI-like SAM-binding methyltransferase superfamily. Isoprenylcysteine carboxyl methyltransferase family.</text>
</comment>
<gene>
    <name evidence="6" type="ORF">BT96DRAFT_887343</name>
</gene>
<dbReference type="EMBL" id="ML769575">
    <property type="protein sequence ID" value="KAE9393320.1"/>
    <property type="molecule type" value="Genomic_DNA"/>
</dbReference>
<keyword evidence="5" id="KW-0489">Methyltransferase</keyword>
<dbReference type="PANTHER" id="PTHR12714:SF9">
    <property type="entry name" value="PROTEIN-S-ISOPRENYLCYSTEINE O-METHYLTRANSFERASE"/>
    <property type="match status" value="1"/>
</dbReference>
<evidence type="ECO:0000256" key="5">
    <source>
        <dbReference type="RuleBase" id="RU362022"/>
    </source>
</evidence>
<keyword evidence="5" id="KW-0808">Transferase</keyword>
<comment type="subcellular location">
    <subcellularLocation>
        <location evidence="5">Endoplasmic reticulum membrane</location>
        <topology evidence="5">Multi-pass membrane protein</topology>
    </subcellularLocation>
    <subcellularLocation>
        <location evidence="1">Membrane</location>
        <topology evidence="1">Multi-pass membrane protein</topology>
    </subcellularLocation>
</comment>
<keyword evidence="2 5" id="KW-0812">Transmembrane</keyword>
<evidence type="ECO:0000256" key="2">
    <source>
        <dbReference type="ARBA" id="ARBA00022692"/>
    </source>
</evidence>
<feature type="transmembrane region" description="Helical" evidence="5">
    <location>
        <begin position="152"/>
        <end position="170"/>
    </location>
</feature>
<dbReference type="GO" id="GO:0004671">
    <property type="term" value="F:protein C-terminal S-isoprenylcysteine carboxyl O-methyltransferase activity"/>
    <property type="evidence" value="ECO:0007669"/>
    <property type="project" value="UniProtKB-EC"/>
</dbReference>
<sequence>MALDKLPLLLALSVSYYIAMTPPNPPASRKEISKYPPGSLMSRHAVSFFTAPKILLLTCIFCEMIVIISTHYATTLVRIAPVTNSISCPAPATTTTFLVGFFLTLSGACVRWLSYRALGPLFTFELSIRDQHKLITTGPYSIVRHPSYTGTLLFFPGILLCVFGPGSWIYECGWLDLVSVRIFAGVAIAVSACIIVITLSRMSVEEKTMHKEFGQQWDEWAKKVPYRLVPGIF</sequence>
<evidence type="ECO:0000256" key="3">
    <source>
        <dbReference type="ARBA" id="ARBA00022989"/>
    </source>
</evidence>
<feature type="transmembrane region" description="Helical" evidence="5">
    <location>
        <begin position="182"/>
        <end position="200"/>
    </location>
</feature>
<organism evidence="6 7">
    <name type="scientific">Gymnopus androsaceus JB14</name>
    <dbReference type="NCBI Taxonomy" id="1447944"/>
    <lineage>
        <taxon>Eukaryota</taxon>
        <taxon>Fungi</taxon>
        <taxon>Dikarya</taxon>
        <taxon>Basidiomycota</taxon>
        <taxon>Agaricomycotina</taxon>
        <taxon>Agaricomycetes</taxon>
        <taxon>Agaricomycetidae</taxon>
        <taxon>Agaricales</taxon>
        <taxon>Marasmiineae</taxon>
        <taxon>Omphalotaceae</taxon>
        <taxon>Gymnopus</taxon>
    </lineage>
</organism>
<feature type="transmembrane region" description="Helical" evidence="5">
    <location>
        <begin position="92"/>
        <end position="113"/>
    </location>
</feature>
<name>A0A6A4H6H6_9AGAR</name>
<dbReference type="GO" id="GO:0005789">
    <property type="term" value="C:endoplasmic reticulum membrane"/>
    <property type="evidence" value="ECO:0007669"/>
    <property type="project" value="UniProtKB-SubCell"/>
</dbReference>
<evidence type="ECO:0000256" key="4">
    <source>
        <dbReference type="ARBA" id="ARBA00023136"/>
    </source>
</evidence>
<keyword evidence="4 5" id="KW-0472">Membrane</keyword>
<evidence type="ECO:0000313" key="7">
    <source>
        <dbReference type="Proteomes" id="UP000799118"/>
    </source>
</evidence>